<evidence type="ECO:0000313" key="3">
    <source>
        <dbReference type="Proteomes" id="UP001054837"/>
    </source>
</evidence>
<evidence type="ECO:0000313" key="2">
    <source>
        <dbReference type="EMBL" id="GIY65331.1"/>
    </source>
</evidence>
<reference evidence="2 3" key="1">
    <citation type="submission" date="2021-06" db="EMBL/GenBank/DDBJ databases">
        <title>Caerostris darwini draft genome.</title>
        <authorList>
            <person name="Kono N."/>
            <person name="Arakawa K."/>
        </authorList>
    </citation>
    <scope>NUCLEOTIDE SEQUENCE [LARGE SCALE GENOMIC DNA]</scope>
</reference>
<evidence type="ECO:0000256" key="1">
    <source>
        <dbReference type="SAM" id="MobiDB-lite"/>
    </source>
</evidence>
<dbReference type="EMBL" id="BPLQ01012409">
    <property type="protein sequence ID" value="GIY65331.1"/>
    <property type="molecule type" value="Genomic_DNA"/>
</dbReference>
<feature type="compositionally biased region" description="Polar residues" evidence="1">
    <location>
        <begin position="10"/>
        <end position="22"/>
    </location>
</feature>
<proteinExistence type="predicted"/>
<gene>
    <name evidence="2" type="ORF">CDAR_105071</name>
</gene>
<protein>
    <submittedName>
        <fullName evidence="2">Uncharacterized protein</fullName>
    </submittedName>
</protein>
<feature type="region of interest" description="Disordered" evidence="1">
    <location>
        <begin position="1"/>
        <end position="48"/>
    </location>
</feature>
<sequence length="88" mass="10039">MREKVASLNYPGTSRESSSSPTLKDHRSKRTMLNPPNNQRYEKLSPPSRAGIRGLLQARMVFHNGSSFDWSEPVMMGRGDIDMILRYV</sequence>
<dbReference type="Proteomes" id="UP001054837">
    <property type="component" value="Unassembled WGS sequence"/>
</dbReference>
<accession>A0AAV4V4W1</accession>
<keyword evidence="3" id="KW-1185">Reference proteome</keyword>
<comment type="caution">
    <text evidence="2">The sequence shown here is derived from an EMBL/GenBank/DDBJ whole genome shotgun (WGS) entry which is preliminary data.</text>
</comment>
<organism evidence="2 3">
    <name type="scientific">Caerostris darwini</name>
    <dbReference type="NCBI Taxonomy" id="1538125"/>
    <lineage>
        <taxon>Eukaryota</taxon>
        <taxon>Metazoa</taxon>
        <taxon>Ecdysozoa</taxon>
        <taxon>Arthropoda</taxon>
        <taxon>Chelicerata</taxon>
        <taxon>Arachnida</taxon>
        <taxon>Araneae</taxon>
        <taxon>Araneomorphae</taxon>
        <taxon>Entelegynae</taxon>
        <taxon>Araneoidea</taxon>
        <taxon>Araneidae</taxon>
        <taxon>Caerostris</taxon>
    </lineage>
</organism>
<name>A0AAV4V4W1_9ARAC</name>
<dbReference type="AlphaFoldDB" id="A0AAV4V4W1"/>